<feature type="domain" description="EamA" evidence="7">
    <location>
        <begin position="6"/>
        <end position="138"/>
    </location>
</feature>
<dbReference type="GO" id="GO:0016020">
    <property type="term" value="C:membrane"/>
    <property type="evidence" value="ECO:0007669"/>
    <property type="project" value="UniProtKB-SubCell"/>
</dbReference>
<dbReference type="RefSeq" id="WP_107573543.1">
    <property type="nucleotide sequence ID" value="NZ_PZPL01000001.1"/>
</dbReference>
<reference evidence="8 9" key="1">
    <citation type="submission" date="2018-03" db="EMBL/GenBank/DDBJ databases">
        <title>Bacteriophage NCPPB3778 and a type I-E CRISPR drive the evolution of the US Biological Select Agent, Rathayibacter toxicus.</title>
        <authorList>
            <person name="Davis E.W.II."/>
            <person name="Tabima J.F."/>
            <person name="Weisberg A.J."/>
            <person name="Dantas Lopes L."/>
            <person name="Wiseman M.S."/>
            <person name="Wiseman M.S."/>
            <person name="Pupko T."/>
            <person name="Belcher M.S."/>
            <person name="Sechler A.J."/>
            <person name="Tancos M.A."/>
            <person name="Schroeder B.K."/>
            <person name="Murray T.D."/>
            <person name="Luster D.G."/>
            <person name="Schneider W.L."/>
            <person name="Rogers E."/>
            <person name="Andreote F.D."/>
            <person name="Grunwald N.J."/>
            <person name="Putnam M.L."/>
            <person name="Chang J.H."/>
        </authorList>
    </citation>
    <scope>NUCLEOTIDE SEQUENCE [LARGE SCALE GENOMIC DNA]</scope>
    <source>
        <strain evidence="8 9">DSM 15933</strain>
    </source>
</reference>
<feature type="transmembrane region" description="Helical" evidence="6">
    <location>
        <begin position="7"/>
        <end position="32"/>
    </location>
</feature>
<feature type="transmembrane region" description="Helical" evidence="6">
    <location>
        <begin position="149"/>
        <end position="168"/>
    </location>
</feature>
<evidence type="ECO:0000256" key="3">
    <source>
        <dbReference type="ARBA" id="ARBA00022692"/>
    </source>
</evidence>
<dbReference type="PANTHER" id="PTHR32322:SF2">
    <property type="entry name" value="EAMA DOMAIN-CONTAINING PROTEIN"/>
    <property type="match status" value="1"/>
</dbReference>
<evidence type="ECO:0000256" key="2">
    <source>
        <dbReference type="ARBA" id="ARBA00007362"/>
    </source>
</evidence>
<evidence type="ECO:0000256" key="1">
    <source>
        <dbReference type="ARBA" id="ARBA00004141"/>
    </source>
</evidence>
<feature type="transmembrane region" description="Helical" evidence="6">
    <location>
        <begin position="122"/>
        <end position="143"/>
    </location>
</feature>
<evidence type="ECO:0000313" key="9">
    <source>
        <dbReference type="Proteomes" id="UP000241085"/>
    </source>
</evidence>
<dbReference type="Gene3D" id="1.10.3730.20">
    <property type="match status" value="1"/>
</dbReference>
<keyword evidence="5 6" id="KW-0472">Membrane</keyword>
<feature type="transmembrane region" description="Helical" evidence="6">
    <location>
        <begin position="268"/>
        <end position="286"/>
    </location>
</feature>
<evidence type="ECO:0000256" key="4">
    <source>
        <dbReference type="ARBA" id="ARBA00022989"/>
    </source>
</evidence>
<dbReference type="AlphaFoldDB" id="A0A2T4UQA4"/>
<evidence type="ECO:0000313" key="8">
    <source>
        <dbReference type="EMBL" id="PTL71705.1"/>
    </source>
</evidence>
<gene>
    <name evidence="8" type="ORF">C1I63_01795</name>
</gene>
<keyword evidence="4 6" id="KW-1133">Transmembrane helix</keyword>
<protein>
    <recommendedName>
        <fullName evidence="7">EamA domain-containing protein</fullName>
    </recommendedName>
</protein>
<comment type="subcellular location">
    <subcellularLocation>
        <location evidence="1">Membrane</location>
        <topology evidence="1">Multi-pass membrane protein</topology>
    </subcellularLocation>
</comment>
<dbReference type="InterPro" id="IPR000620">
    <property type="entry name" value="EamA_dom"/>
</dbReference>
<comment type="caution">
    <text evidence="8">The sequence shown here is derived from an EMBL/GenBank/DDBJ whole genome shotgun (WGS) entry which is preliminary data.</text>
</comment>
<dbReference type="EMBL" id="PZPL01000001">
    <property type="protein sequence ID" value="PTL71705.1"/>
    <property type="molecule type" value="Genomic_DNA"/>
</dbReference>
<feature type="domain" description="EamA" evidence="7">
    <location>
        <begin position="151"/>
        <end position="285"/>
    </location>
</feature>
<evidence type="ECO:0000256" key="5">
    <source>
        <dbReference type="ARBA" id="ARBA00023136"/>
    </source>
</evidence>
<sequence length="310" mass="32750">MNTTRSWIFYAALLVLFWGVWGAFSSLPITLYGYPDEMIYVIWAFTMIIPAAFALRGQKFDRRPAAAIYGLLIGLTGAGGQLLLFNALSTGPAYLIFPIISVSPAITVLMAVALLRERLRRLAVIGLVAALAAIVLFSIAGASGEATPGPWLVIAILVSIAWGVQAFFMRKAATIGVNDATTFAWMAVSGLLLVPFAVMSMGGLPLDVPWQAPALTAATQLLNAVGALFLVMALSRGKASIVAPTTNALAPVLTIAVSLVFYQTLPSVFGTIAIVLALAGSTLMVYSDEKRGESVPAKLATPEEATTTRR</sequence>
<name>A0A2T4UQA4_9MICO</name>
<proteinExistence type="inferred from homology"/>
<keyword evidence="9" id="KW-1185">Reference proteome</keyword>
<comment type="similarity">
    <text evidence="2">Belongs to the EamA transporter family.</text>
</comment>
<organism evidence="8 9">
    <name type="scientific">Rathayibacter caricis DSM 15933</name>
    <dbReference type="NCBI Taxonomy" id="1328867"/>
    <lineage>
        <taxon>Bacteria</taxon>
        <taxon>Bacillati</taxon>
        <taxon>Actinomycetota</taxon>
        <taxon>Actinomycetes</taxon>
        <taxon>Micrococcales</taxon>
        <taxon>Microbacteriaceae</taxon>
        <taxon>Rathayibacter</taxon>
    </lineage>
</organism>
<feature type="transmembrane region" description="Helical" evidence="6">
    <location>
        <begin position="241"/>
        <end position="262"/>
    </location>
</feature>
<dbReference type="Pfam" id="PF00892">
    <property type="entry name" value="EamA"/>
    <property type="match status" value="2"/>
</dbReference>
<dbReference type="InterPro" id="IPR050638">
    <property type="entry name" value="AA-Vitamin_Transporters"/>
</dbReference>
<feature type="transmembrane region" description="Helical" evidence="6">
    <location>
        <begin position="38"/>
        <end position="55"/>
    </location>
</feature>
<dbReference type="Proteomes" id="UP000241085">
    <property type="component" value="Unassembled WGS sequence"/>
</dbReference>
<accession>A0A2T4UQA4</accession>
<feature type="transmembrane region" description="Helical" evidence="6">
    <location>
        <begin position="67"/>
        <end position="88"/>
    </location>
</feature>
<dbReference type="InterPro" id="IPR037185">
    <property type="entry name" value="EmrE-like"/>
</dbReference>
<dbReference type="SUPFAM" id="SSF103481">
    <property type="entry name" value="Multidrug resistance efflux transporter EmrE"/>
    <property type="match status" value="2"/>
</dbReference>
<feature type="transmembrane region" description="Helical" evidence="6">
    <location>
        <begin position="180"/>
        <end position="202"/>
    </location>
</feature>
<feature type="transmembrane region" description="Helical" evidence="6">
    <location>
        <begin position="214"/>
        <end position="234"/>
    </location>
</feature>
<evidence type="ECO:0000259" key="7">
    <source>
        <dbReference type="Pfam" id="PF00892"/>
    </source>
</evidence>
<feature type="transmembrane region" description="Helical" evidence="6">
    <location>
        <begin position="94"/>
        <end position="115"/>
    </location>
</feature>
<keyword evidence="3 6" id="KW-0812">Transmembrane</keyword>
<evidence type="ECO:0000256" key="6">
    <source>
        <dbReference type="SAM" id="Phobius"/>
    </source>
</evidence>
<dbReference type="PANTHER" id="PTHR32322">
    <property type="entry name" value="INNER MEMBRANE TRANSPORTER"/>
    <property type="match status" value="1"/>
</dbReference>